<name>A0A537J926_9BACT</name>
<dbReference type="SUPFAM" id="SSF47413">
    <property type="entry name" value="lambda repressor-like DNA-binding domains"/>
    <property type="match status" value="1"/>
</dbReference>
<evidence type="ECO:0000256" key="4">
    <source>
        <dbReference type="ARBA" id="ARBA00023163"/>
    </source>
</evidence>
<dbReference type="PANTHER" id="PTHR30146">
    <property type="entry name" value="LACI-RELATED TRANSCRIPTIONAL REPRESSOR"/>
    <property type="match status" value="1"/>
</dbReference>
<protein>
    <submittedName>
        <fullName evidence="6">LacI family transcriptional regulator</fullName>
    </submittedName>
</protein>
<feature type="domain" description="HTH lacI-type" evidence="5">
    <location>
        <begin position="2"/>
        <end position="56"/>
    </location>
</feature>
<dbReference type="InterPro" id="IPR000843">
    <property type="entry name" value="HTH_LacI"/>
</dbReference>
<dbReference type="SUPFAM" id="SSF53822">
    <property type="entry name" value="Periplasmic binding protein-like I"/>
    <property type="match status" value="1"/>
</dbReference>
<dbReference type="PANTHER" id="PTHR30146:SF148">
    <property type="entry name" value="HTH-TYPE TRANSCRIPTIONAL REPRESSOR PURR-RELATED"/>
    <property type="match status" value="1"/>
</dbReference>
<dbReference type="InterPro" id="IPR028082">
    <property type="entry name" value="Peripla_BP_I"/>
</dbReference>
<dbReference type="PROSITE" id="PS50932">
    <property type="entry name" value="HTH_LACI_2"/>
    <property type="match status" value="1"/>
</dbReference>
<dbReference type="EMBL" id="VBAN01000288">
    <property type="protein sequence ID" value="TMI79995.1"/>
    <property type="molecule type" value="Genomic_DNA"/>
</dbReference>
<dbReference type="Gene3D" id="3.40.50.2300">
    <property type="match status" value="2"/>
</dbReference>
<accession>A0A537J926</accession>
<evidence type="ECO:0000256" key="2">
    <source>
        <dbReference type="ARBA" id="ARBA00023015"/>
    </source>
</evidence>
<dbReference type="GO" id="GO:0000976">
    <property type="term" value="F:transcription cis-regulatory region binding"/>
    <property type="evidence" value="ECO:0007669"/>
    <property type="project" value="TreeGrafter"/>
</dbReference>
<dbReference type="Gene3D" id="1.10.260.40">
    <property type="entry name" value="lambda repressor-like DNA-binding domains"/>
    <property type="match status" value="1"/>
</dbReference>
<dbReference type="CDD" id="cd01392">
    <property type="entry name" value="HTH_LacI"/>
    <property type="match status" value="1"/>
</dbReference>
<evidence type="ECO:0000256" key="1">
    <source>
        <dbReference type="ARBA" id="ARBA00022491"/>
    </source>
</evidence>
<dbReference type="PRINTS" id="PR00036">
    <property type="entry name" value="HTHLACI"/>
</dbReference>
<keyword evidence="4" id="KW-0804">Transcription</keyword>
<evidence type="ECO:0000313" key="6">
    <source>
        <dbReference type="EMBL" id="TMI79995.1"/>
    </source>
</evidence>
<keyword evidence="1" id="KW-0678">Repressor</keyword>
<dbReference type="Pfam" id="PF13377">
    <property type="entry name" value="Peripla_BP_3"/>
    <property type="match status" value="1"/>
</dbReference>
<comment type="caution">
    <text evidence="6">The sequence shown here is derived from an EMBL/GenBank/DDBJ whole genome shotgun (WGS) entry which is preliminary data.</text>
</comment>
<evidence type="ECO:0000259" key="5">
    <source>
        <dbReference type="PROSITE" id="PS50932"/>
    </source>
</evidence>
<dbReference type="Pfam" id="PF00356">
    <property type="entry name" value="LacI"/>
    <property type="match status" value="1"/>
</dbReference>
<proteinExistence type="predicted"/>
<dbReference type="InterPro" id="IPR010982">
    <property type="entry name" value="Lambda_DNA-bd_dom_sf"/>
</dbReference>
<gene>
    <name evidence="6" type="ORF">E6H03_09205</name>
</gene>
<keyword evidence="3" id="KW-0238">DNA-binding</keyword>
<evidence type="ECO:0000256" key="3">
    <source>
        <dbReference type="ARBA" id="ARBA00023125"/>
    </source>
</evidence>
<organism evidence="6 7">
    <name type="scientific">Candidatus Segetimicrobium genomatis</name>
    <dbReference type="NCBI Taxonomy" id="2569760"/>
    <lineage>
        <taxon>Bacteria</taxon>
        <taxon>Bacillati</taxon>
        <taxon>Candidatus Sysuimicrobiota</taxon>
        <taxon>Candidatus Sysuimicrobiia</taxon>
        <taxon>Candidatus Sysuimicrobiales</taxon>
        <taxon>Candidatus Segetimicrobiaceae</taxon>
        <taxon>Candidatus Segetimicrobium</taxon>
    </lineage>
</organism>
<dbReference type="InterPro" id="IPR046335">
    <property type="entry name" value="LacI/GalR-like_sensor"/>
</dbReference>
<dbReference type="GO" id="GO:0003700">
    <property type="term" value="F:DNA-binding transcription factor activity"/>
    <property type="evidence" value="ECO:0007669"/>
    <property type="project" value="TreeGrafter"/>
</dbReference>
<sequence>MVTIRDVAKKAGVSVATVSATINDSAFVSPELRTRVERARTELDYHPDGIARSLRIRTSQTVGLIISDITNPFFTALVRGVEDTAQARGYAVTLCNTDESLEKERAYTKLLRSRRVDGLIMAPAGALEDYQRFVATNVPLVFVDRHVPTAAVDSVVVDNVDGARQLVQYLIQLGHRRIGIIVGLPQISTSRDRLEGYRQALEAARVPVDPALQRMGFSSSKGAYTAGLSLLSLNPPPTAIFAGNNLMVIGLMWAVAERGIECPADLSVACFDDFEWASVFRPRLTVVAQPTYEMGAKAAELLFERLTNTYTGEPRQIVLSPRFIIRDSCASPSGGC</sequence>
<dbReference type="Proteomes" id="UP000318093">
    <property type="component" value="Unassembled WGS sequence"/>
</dbReference>
<keyword evidence="2" id="KW-0805">Transcription regulation</keyword>
<evidence type="ECO:0000313" key="7">
    <source>
        <dbReference type="Proteomes" id="UP000318093"/>
    </source>
</evidence>
<dbReference type="SMART" id="SM00354">
    <property type="entry name" value="HTH_LACI"/>
    <property type="match status" value="1"/>
</dbReference>
<dbReference type="AlphaFoldDB" id="A0A537J926"/>
<reference evidence="6 7" key="1">
    <citation type="journal article" date="2019" name="Nat. Microbiol.">
        <title>Mediterranean grassland soil C-N compound turnover is dependent on rainfall and depth, and is mediated by genomically divergent microorganisms.</title>
        <authorList>
            <person name="Diamond S."/>
            <person name="Andeer P.F."/>
            <person name="Li Z."/>
            <person name="Crits-Christoph A."/>
            <person name="Burstein D."/>
            <person name="Anantharaman K."/>
            <person name="Lane K.R."/>
            <person name="Thomas B.C."/>
            <person name="Pan C."/>
            <person name="Northen T.R."/>
            <person name="Banfield J.F."/>
        </authorList>
    </citation>
    <scope>NUCLEOTIDE SEQUENCE [LARGE SCALE GENOMIC DNA]</scope>
    <source>
        <strain evidence="6">NP_6</strain>
    </source>
</reference>